<comment type="caution">
    <text evidence="2">The sequence shown here is derived from an EMBL/GenBank/DDBJ whole genome shotgun (WGS) entry which is preliminary data.</text>
</comment>
<dbReference type="OrthoDB" id="4487429at2759"/>
<evidence type="ECO:0000313" key="3">
    <source>
        <dbReference type="Proteomes" id="UP000738349"/>
    </source>
</evidence>
<reference evidence="2" key="1">
    <citation type="journal article" date="2021" name="Nat. Commun.">
        <title>Genetic determinants of endophytism in the Arabidopsis root mycobiome.</title>
        <authorList>
            <person name="Mesny F."/>
            <person name="Miyauchi S."/>
            <person name="Thiergart T."/>
            <person name="Pickel B."/>
            <person name="Atanasova L."/>
            <person name="Karlsson M."/>
            <person name="Huettel B."/>
            <person name="Barry K.W."/>
            <person name="Haridas S."/>
            <person name="Chen C."/>
            <person name="Bauer D."/>
            <person name="Andreopoulos W."/>
            <person name="Pangilinan J."/>
            <person name="LaButti K."/>
            <person name="Riley R."/>
            <person name="Lipzen A."/>
            <person name="Clum A."/>
            <person name="Drula E."/>
            <person name="Henrissat B."/>
            <person name="Kohler A."/>
            <person name="Grigoriev I.V."/>
            <person name="Martin F.M."/>
            <person name="Hacquard S."/>
        </authorList>
    </citation>
    <scope>NUCLEOTIDE SEQUENCE</scope>
    <source>
        <strain evidence="2">MPI-CAGE-AT-0147</strain>
    </source>
</reference>
<organism evidence="2 3">
    <name type="scientific">Dactylonectria macrodidyma</name>
    <dbReference type="NCBI Taxonomy" id="307937"/>
    <lineage>
        <taxon>Eukaryota</taxon>
        <taxon>Fungi</taxon>
        <taxon>Dikarya</taxon>
        <taxon>Ascomycota</taxon>
        <taxon>Pezizomycotina</taxon>
        <taxon>Sordariomycetes</taxon>
        <taxon>Hypocreomycetidae</taxon>
        <taxon>Hypocreales</taxon>
        <taxon>Nectriaceae</taxon>
        <taxon>Dactylonectria</taxon>
    </lineage>
</organism>
<dbReference type="EMBL" id="JAGMUV010000004">
    <property type="protein sequence ID" value="KAH7161208.1"/>
    <property type="molecule type" value="Genomic_DNA"/>
</dbReference>
<name>A0A9P9FHT1_9HYPO</name>
<evidence type="ECO:0000313" key="2">
    <source>
        <dbReference type="EMBL" id="KAH7161208.1"/>
    </source>
</evidence>
<proteinExistence type="predicted"/>
<sequence length="109" mass="12581">MERRWISVGWPADGGLWVAEFDQPMWGARQEEIIVPDEASRVMLARSMQEKCDILKSIGAKFYAKLDEYDEPSCLKAWKTKTTGEVDPLEETQYHKKESTPRSSPILDF</sequence>
<feature type="region of interest" description="Disordered" evidence="1">
    <location>
        <begin position="89"/>
        <end position="109"/>
    </location>
</feature>
<accession>A0A9P9FHT1</accession>
<protein>
    <submittedName>
        <fullName evidence="2">Uncharacterized protein</fullName>
    </submittedName>
</protein>
<dbReference type="AlphaFoldDB" id="A0A9P9FHT1"/>
<keyword evidence="3" id="KW-1185">Reference proteome</keyword>
<gene>
    <name evidence="2" type="ORF">EDB81DRAFT_755784</name>
</gene>
<dbReference type="Proteomes" id="UP000738349">
    <property type="component" value="Unassembled WGS sequence"/>
</dbReference>
<evidence type="ECO:0000256" key="1">
    <source>
        <dbReference type="SAM" id="MobiDB-lite"/>
    </source>
</evidence>